<dbReference type="EMBL" id="JARBJD010000051">
    <property type="protein sequence ID" value="KAK2956843.1"/>
    <property type="molecule type" value="Genomic_DNA"/>
</dbReference>
<evidence type="ECO:0000259" key="1">
    <source>
        <dbReference type="Pfam" id="PF13229"/>
    </source>
</evidence>
<dbReference type="InterPro" id="IPR039448">
    <property type="entry name" value="Beta_helix"/>
</dbReference>
<keyword evidence="3" id="KW-1185">Reference proteome</keyword>
<name>A0ABQ9XZE8_9EUKA</name>
<gene>
    <name evidence="2" type="ORF">BLNAU_8120</name>
</gene>
<reference evidence="2 3" key="1">
    <citation type="journal article" date="2022" name="bioRxiv">
        <title>Genomics of Preaxostyla Flagellates Illuminates Evolutionary Transitions and the Path Towards Mitochondrial Loss.</title>
        <authorList>
            <person name="Novak L.V.F."/>
            <person name="Treitli S.C."/>
            <person name="Pyrih J."/>
            <person name="Halakuc P."/>
            <person name="Pipaliya S.V."/>
            <person name="Vacek V."/>
            <person name="Brzon O."/>
            <person name="Soukal P."/>
            <person name="Eme L."/>
            <person name="Dacks J.B."/>
            <person name="Karnkowska A."/>
            <person name="Elias M."/>
            <person name="Hampl V."/>
        </authorList>
    </citation>
    <scope>NUCLEOTIDE SEQUENCE [LARGE SCALE GENOMIC DNA]</scope>
    <source>
        <strain evidence="2">NAU3</strain>
        <tissue evidence="2">Gut</tissue>
    </source>
</reference>
<evidence type="ECO:0000313" key="2">
    <source>
        <dbReference type="EMBL" id="KAK2956843.1"/>
    </source>
</evidence>
<accession>A0ABQ9XZE8</accession>
<comment type="caution">
    <text evidence="2">The sequence shown here is derived from an EMBL/GenBank/DDBJ whole genome shotgun (WGS) entry which is preliminary data.</text>
</comment>
<protein>
    <recommendedName>
        <fullName evidence="1">Right handed beta helix domain-containing protein</fullName>
    </recommendedName>
</protein>
<dbReference type="InterPro" id="IPR011050">
    <property type="entry name" value="Pectin_lyase_fold/virulence"/>
</dbReference>
<feature type="domain" description="Right handed beta helix" evidence="1">
    <location>
        <begin position="152"/>
        <end position="271"/>
    </location>
</feature>
<organism evidence="2 3">
    <name type="scientific">Blattamonas nauphoetae</name>
    <dbReference type="NCBI Taxonomy" id="2049346"/>
    <lineage>
        <taxon>Eukaryota</taxon>
        <taxon>Metamonada</taxon>
        <taxon>Preaxostyla</taxon>
        <taxon>Oxymonadida</taxon>
        <taxon>Blattamonas</taxon>
    </lineage>
</organism>
<evidence type="ECO:0000313" key="3">
    <source>
        <dbReference type="Proteomes" id="UP001281761"/>
    </source>
</evidence>
<dbReference type="Pfam" id="PF13229">
    <property type="entry name" value="Beta_helix"/>
    <property type="match status" value="1"/>
</dbReference>
<dbReference type="SUPFAM" id="SSF51126">
    <property type="entry name" value="Pectin lyase-like"/>
    <property type="match status" value="1"/>
</dbReference>
<proteinExistence type="predicted"/>
<dbReference type="Proteomes" id="UP001281761">
    <property type="component" value="Unassembled WGS sequence"/>
</dbReference>
<sequence length="1578" mass="169527">MKSQTLWMGTGPLFSFGMASKENRDFGSASVGWMETGMEFCSLVNMSSRLDGVGDFGKSGKGFGSVVQRIVGSSIYLSSNHDRGTGMLDVNLGGRNSETAKSESFTEFVQNDRFSLVSDSTIASVSYTLCSFNEMTASLGNPLLGGAAICLFESSASFTIDQCFFHKCTVTASQDDGGAVFVRYSSSTKHPVEITNSSFTQCKTVELSGNCGGGFCCLYSSQFTLDSCFFESCTAQHGGAAYFSHSSLTLSNCAFVLCSSSVEAGTLYLYNLPSIDLSFLQFRECKCTGLPVSKDIYFRSVSSEIANSDTIKFCDSTSGSPNVYFLTGTVQDSTLVPQLTEEQKTGISSFEVSMGEDTATITIRTTKEVKGTMGVLLEGSSVPRLVHVSFGTSATKSSIGTVEVSIGLEGVLPILSEATSYTIRSASIPGWPIDTMILSVSAKLEGTREASFKLTGCFLKTGTYSMKVKDSENNDFAISLSLSSGSLTGTSPLSSTDSTKLKYEVEYEVVEVLCDSQKLFLATSFSFSIPYPPATLTGIDQTDGNDSMTIGFVGTGFVASVYKVRVTEVGVEEPSTLTVDLLPSSESRLTEWTAKLYPFSEADLKYGTEYEVSSVVSLDGKQTVTTSSLTFETPVEPSRVTSVSFTRLSDSSKKAEVAVEGRAMSSEETYTLHLNETATQTPAKMNVSFSSSTNGKGTALLFSLIDSEIELKYDTNYTVVNVTDSSNNAVLFTSGLTFKTDIEPTRLVSFSIVGLDSGGKRVLFSMSGRALNSNEIYLVELSESRKTRFTVEMKMNEGSGKWEGSGVVYPVLGAELGFGERLDVKSFRKQGGSTDLLSEGGSVTISAEPSRLVSVMSSDEDGLNGTTLTVETRALEVGEEYTLTLSGTPLSSPSSSNTVDTRTIRFTATTETSYVFTLSLYPLSSAKLLFGHTYSASWMAIGSNASILIETAECSFSTPVKPERLVSVSAANFGSTSLNSTIELSFSSRALLPSTEYTLTFTSSGSPDEPSHSKTMKLTTTENGVLESHVAVLYPFEKEISKRNSQFEFERTYVLSSFERGSTELLFDTEMISFVIPKESTRIEKCVKAELNKDRTVVRLFFEGRALHSAMGFIWLKDGSTFWSSVSPLTATDSTHCLADFIVSSSESVESLKFGKEYTVSIETGEPVGFLLNDGINTRIPFPPRLLSASFAFTNSLLTSCSVSFVGSDLPVGKDFRVTLSPSLSFVIGVIDAEIAKSSQLRIGWPDSLQFSTNYTISSIVGLDEDDGEILFDPSLSFETEAEPARIIRCVSSVLSVDGKTLTVQLEGRALDGNIGRVCLTRNGEVWESIDAMTVESTTLSVAEFRVGEAENEGGLGIGNEYTLIGMSDGSSGCVVEEGIRIVVPRKTVMCRKGGSGEAEKCGQPSNPCSSLLVGWMAGLMQQVSSEGNVELEVDREVEIGRVVFVEEKKIRVWGGSKGRGRVLVEWRESWESMNAIEVDGGQASIEDVTILLGEGGDGGMGARKSFLICGGGEVNVGRVVVGSVRMGRVGMGLVGLWWGSATLASISMEGIEFGDGVRFVEVRNSKSANTERASDFV</sequence>